<accession>A0A8I0SBS9</accession>
<dbReference type="GO" id="GO:0015086">
    <property type="term" value="F:cadmium ion transmembrane transporter activity"/>
    <property type="evidence" value="ECO:0007669"/>
    <property type="project" value="TreeGrafter"/>
</dbReference>
<evidence type="ECO:0000313" key="7">
    <source>
        <dbReference type="EMBL" id="MBF4632556.1"/>
    </source>
</evidence>
<dbReference type="PRINTS" id="PR00447">
    <property type="entry name" value="NATRESASSCMP"/>
</dbReference>
<evidence type="ECO:0000256" key="2">
    <source>
        <dbReference type="ARBA" id="ARBA00022448"/>
    </source>
</evidence>
<evidence type="ECO:0000313" key="8">
    <source>
        <dbReference type="Proteomes" id="UP000634579"/>
    </source>
</evidence>
<keyword evidence="5 6" id="KW-0472">Membrane</keyword>
<proteinExistence type="predicted"/>
<feature type="transmembrane region" description="Helical" evidence="6">
    <location>
        <begin position="198"/>
        <end position="217"/>
    </location>
</feature>
<dbReference type="AlphaFoldDB" id="A0A8I0SBS9"/>
<evidence type="ECO:0000256" key="6">
    <source>
        <dbReference type="SAM" id="Phobius"/>
    </source>
</evidence>
<dbReference type="Pfam" id="PF01566">
    <property type="entry name" value="Nramp"/>
    <property type="match status" value="1"/>
</dbReference>
<organism evidence="7 8">
    <name type="scientific">Clavibacter phaseoli</name>
    <dbReference type="NCBI Taxonomy" id="1734031"/>
    <lineage>
        <taxon>Bacteria</taxon>
        <taxon>Bacillati</taxon>
        <taxon>Actinomycetota</taxon>
        <taxon>Actinomycetes</taxon>
        <taxon>Micrococcales</taxon>
        <taxon>Microbacteriaceae</taxon>
        <taxon>Clavibacter</taxon>
    </lineage>
</organism>
<protein>
    <submittedName>
        <fullName evidence="7">Nramp family divalent metal transporter</fullName>
    </submittedName>
</protein>
<feature type="transmembrane region" description="Helical" evidence="6">
    <location>
        <begin position="291"/>
        <end position="318"/>
    </location>
</feature>
<dbReference type="NCBIfam" id="NF037982">
    <property type="entry name" value="Nramp_1"/>
    <property type="match status" value="1"/>
</dbReference>
<dbReference type="PANTHER" id="PTHR11706">
    <property type="entry name" value="SOLUTE CARRIER PROTEIN FAMILY 11 MEMBER"/>
    <property type="match status" value="1"/>
</dbReference>
<keyword evidence="3 6" id="KW-0812">Transmembrane</keyword>
<dbReference type="PANTHER" id="PTHR11706:SF33">
    <property type="entry name" value="NATURAL RESISTANCE-ASSOCIATED MACROPHAGE PROTEIN 2"/>
    <property type="match status" value="1"/>
</dbReference>
<evidence type="ECO:0000256" key="5">
    <source>
        <dbReference type="ARBA" id="ARBA00023136"/>
    </source>
</evidence>
<keyword evidence="8" id="KW-1185">Reference proteome</keyword>
<feature type="transmembrane region" description="Helical" evidence="6">
    <location>
        <begin position="354"/>
        <end position="373"/>
    </location>
</feature>
<feature type="transmembrane region" description="Helical" evidence="6">
    <location>
        <begin position="49"/>
        <end position="68"/>
    </location>
</feature>
<keyword evidence="4 6" id="KW-1133">Transmembrane helix</keyword>
<dbReference type="Proteomes" id="UP000634579">
    <property type="component" value="Unassembled WGS sequence"/>
</dbReference>
<evidence type="ECO:0000256" key="3">
    <source>
        <dbReference type="ARBA" id="ARBA00022692"/>
    </source>
</evidence>
<comment type="subcellular location">
    <subcellularLocation>
        <location evidence="1">Membrane</location>
        <topology evidence="1">Multi-pass membrane protein</topology>
    </subcellularLocation>
</comment>
<keyword evidence="2" id="KW-0813">Transport</keyword>
<sequence>MTRTAPARTRARRPVSGPRLVLLLGPAFVAAIAYVDPGNVAANLTAGARYGYLLVWVLVAANLIAVLVQYQSAKLGLVTGRSLPELLGQRLPTGRRRAFWVQAELIAAATDLAEVIGGAIALHLLFGIPLVAGGVIVGLVSIGLLAVQSRHGQRPFELVIGALLLVITVGFLTGLVVSPLSASGIAGGLVPRFDGPDSVLLAASMLGATVMPHAVYLHSSLSRDRHGVQTDDGVLRRLLRATRWDVITALAVAGAVNISMLLIAAASLGGVPGTDSIEGAHAAITVSLGPVVGVVFAVGLLASGLASTSVGAYAGAAIMGGLLHVRVPLLARRVVTLIPALAILAIGVDPTTALVVSQVVLSLGIPFALVPLIRLTGDRRVMGAHVDRPLTRVAAWVAVSLVVVLNVALVVLTVTG</sequence>
<comment type="caution">
    <text evidence="7">The sequence shown here is derived from an EMBL/GenBank/DDBJ whole genome shotgun (WGS) entry which is preliminary data.</text>
</comment>
<feature type="transmembrane region" description="Helical" evidence="6">
    <location>
        <begin position="393"/>
        <end position="414"/>
    </location>
</feature>
<feature type="transmembrane region" description="Helical" evidence="6">
    <location>
        <begin position="330"/>
        <end position="348"/>
    </location>
</feature>
<dbReference type="GO" id="GO:0034755">
    <property type="term" value="P:iron ion transmembrane transport"/>
    <property type="evidence" value="ECO:0007669"/>
    <property type="project" value="TreeGrafter"/>
</dbReference>
<feature type="transmembrane region" description="Helical" evidence="6">
    <location>
        <begin position="99"/>
        <end position="120"/>
    </location>
</feature>
<feature type="transmembrane region" description="Helical" evidence="6">
    <location>
        <begin position="158"/>
        <end position="178"/>
    </location>
</feature>
<gene>
    <name evidence="7" type="ORF">ITJ42_15155</name>
</gene>
<dbReference type="InterPro" id="IPR001046">
    <property type="entry name" value="NRAMP_fam"/>
</dbReference>
<dbReference type="GO" id="GO:0005384">
    <property type="term" value="F:manganese ion transmembrane transporter activity"/>
    <property type="evidence" value="ECO:0007669"/>
    <property type="project" value="TreeGrafter"/>
</dbReference>
<reference evidence="7 8" key="1">
    <citation type="submission" date="2020-10" db="EMBL/GenBank/DDBJ databases">
        <title>Draft genome sequences of plant-associated actinobacteria.</title>
        <authorList>
            <person name="Tarlachkov S.V."/>
            <person name="Starodumova I.P."/>
            <person name="Dorofeeva L.V."/>
            <person name="Prisyazhnaya N.V."/>
            <person name="Roubtsova T.V."/>
            <person name="Chizhov V.N."/>
            <person name="Nadler S.A."/>
            <person name="Subbotin S.A."/>
            <person name="Evtushenko L.I."/>
        </authorList>
    </citation>
    <scope>NUCLEOTIDE SEQUENCE [LARGE SCALE GENOMIC DNA]</scope>
    <source>
        <strain evidence="7 8">VKM Ac-2886</strain>
    </source>
</reference>
<feature type="transmembrane region" description="Helical" evidence="6">
    <location>
        <begin position="126"/>
        <end position="146"/>
    </location>
</feature>
<dbReference type="GO" id="GO:0005886">
    <property type="term" value="C:plasma membrane"/>
    <property type="evidence" value="ECO:0007669"/>
    <property type="project" value="TreeGrafter"/>
</dbReference>
<dbReference type="RefSeq" id="WP_194676128.1">
    <property type="nucleotide sequence ID" value="NZ_JADKRP010000004.1"/>
</dbReference>
<evidence type="ECO:0000256" key="4">
    <source>
        <dbReference type="ARBA" id="ARBA00022989"/>
    </source>
</evidence>
<feature type="transmembrane region" description="Helical" evidence="6">
    <location>
        <begin position="246"/>
        <end position="271"/>
    </location>
</feature>
<dbReference type="EMBL" id="JADKRP010000004">
    <property type="protein sequence ID" value="MBF4632556.1"/>
    <property type="molecule type" value="Genomic_DNA"/>
</dbReference>
<dbReference type="NCBIfam" id="NF001923">
    <property type="entry name" value="PRK00701.1"/>
    <property type="match status" value="1"/>
</dbReference>
<evidence type="ECO:0000256" key="1">
    <source>
        <dbReference type="ARBA" id="ARBA00004141"/>
    </source>
</evidence>
<name>A0A8I0SBS9_9MICO</name>